<comment type="caution">
    <text evidence="1">The sequence shown here is derived from an EMBL/GenBank/DDBJ whole genome shotgun (WGS) entry which is preliminary data.</text>
</comment>
<reference evidence="1 2" key="1">
    <citation type="journal article" date="2019" name="Environ. Microbiol.">
        <title>An active ?-lactamase is a part of an orchestrated cell wall stress resistance network of Bacillus subtilis and related rhizosphere species.</title>
        <authorList>
            <person name="Bucher T."/>
            <person name="Keren-Paz A."/>
            <person name="Hausser J."/>
            <person name="Olender T."/>
            <person name="Cytryn E."/>
            <person name="Kolodkin-Gal I."/>
        </authorList>
    </citation>
    <scope>NUCLEOTIDE SEQUENCE [LARGE SCALE GENOMIC DNA]</scope>
    <source>
        <strain evidence="1 2">I32</strain>
    </source>
</reference>
<proteinExistence type="predicted"/>
<gene>
    <name evidence="1" type="ORF">FC695_31300</name>
</gene>
<evidence type="ECO:0000313" key="2">
    <source>
        <dbReference type="Proteomes" id="UP000308444"/>
    </source>
</evidence>
<dbReference type="EMBL" id="SZOH01002948">
    <property type="protein sequence ID" value="TKI92498.1"/>
    <property type="molecule type" value="Genomic_DNA"/>
</dbReference>
<organism evidence="1 2">
    <name type="scientific">Bacillus cereus</name>
    <dbReference type="NCBI Taxonomy" id="1396"/>
    <lineage>
        <taxon>Bacteria</taxon>
        <taxon>Bacillati</taxon>
        <taxon>Bacillota</taxon>
        <taxon>Bacilli</taxon>
        <taxon>Bacillales</taxon>
        <taxon>Bacillaceae</taxon>
        <taxon>Bacillus</taxon>
        <taxon>Bacillus cereus group</taxon>
    </lineage>
</organism>
<evidence type="ECO:0000313" key="1">
    <source>
        <dbReference type="EMBL" id="TKI92498.1"/>
    </source>
</evidence>
<accession>A0A9X9A3I5</accession>
<protein>
    <submittedName>
        <fullName evidence="1">DNA mismatch repair protein MutT</fullName>
    </submittedName>
</protein>
<dbReference type="AlphaFoldDB" id="A0A9X9A3I5"/>
<dbReference type="Proteomes" id="UP000308444">
    <property type="component" value="Unassembled WGS sequence"/>
</dbReference>
<sequence length="23" mass="2801">MPPNSHNIEHQIYTMCMIQRNNE</sequence>
<name>A0A9X9A3I5_BACCE</name>
<feature type="non-terminal residue" evidence="1">
    <location>
        <position position="23"/>
    </location>
</feature>